<dbReference type="Gene3D" id="1.20.120.330">
    <property type="entry name" value="Nucleotidyltransferases domain 2"/>
    <property type="match status" value="1"/>
</dbReference>
<evidence type="ECO:0000313" key="3">
    <source>
        <dbReference type="EMBL" id="SDO61318.1"/>
    </source>
</evidence>
<proteinExistence type="inferred from homology"/>
<dbReference type="RefSeq" id="WP_091855114.1">
    <property type="nucleotide sequence ID" value="NZ_FNIW01000037.1"/>
</dbReference>
<dbReference type="Pfam" id="PF05168">
    <property type="entry name" value="HEPN"/>
    <property type="match status" value="1"/>
</dbReference>
<evidence type="ECO:0000259" key="2">
    <source>
        <dbReference type="Pfam" id="PF05168"/>
    </source>
</evidence>
<dbReference type="OrthoDB" id="1494057at2"/>
<dbReference type="EMBL" id="FNIW01000037">
    <property type="protein sequence ID" value="SDO61318.1"/>
    <property type="molecule type" value="Genomic_DNA"/>
</dbReference>
<organism evidence="3 4">
    <name type="scientific">Prevotella communis</name>
    <dbReference type="NCBI Taxonomy" id="2913614"/>
    <lineage>
        <taxon>Bacteria</taxon>
        <taxon>Pseudomonadati</taxon>
        <taxon>Bacteroidota</taxon>
        <taxon>Bacteroidia</taxon>
        <taxon>Bacteroidales</taxon>
        <taxon>Prevotellaceae</taxon>
        <taxon>Prevotella</taxon>
    </lineage>
</organism>
<dbReference type="AlphaFoldDB" id="A0A1H0KZD0"/>
<protein>
    <submittedName>
        <fullName evidence="3">Uncharacterized protein, contains HEPN domain, UPF0332 family</fullName>
    </submittedName>
</protein>
<feature type="domain" description="HEPN" evidence="2">
    <location>
        <begin position="16"/>
        <end position="127"/>
    </location>
</feature>
<dbReference type="PANTHER" id="PTHR36565">
    <property type="entry name" value="UPF0332 PROTEIN TM_1000"/>
    <property type="match status" value="1"/>
</dbReference>
<comment type="similarity">
    <text evidence="1">Belongs to the UPF0332 family.</text>
</comment>
<reference evidence="4" key="1">
    <citation type="submission" date="2016-10" db="EMBL/GenBank/DDBJ databases">
        <authorList>
            <person name="de Groot N.N."/>
        </authorList>
    </citation>
    <scope>NUCLEOTIDE SEQUENCE [LARGE SCALE GENOMIC DNA]</scope>
    <source>
        <strain evidence="4">BP1-145</strain>
    </source>
</reference>
<sequence length="133" mass="15613">MSLSESERRIIVTRELDKAQRTFDDAVFCANEGKWEAASNRFYYALFHAMSAMLIHDGYQVKSHRGILSMFGEHYIRTEIFSRKDGSLLSDLVLMRDNADYNCFFEADEEKLQPYIEPTRLLIEKIKQYIANK</sequence>
<name>A0A1H0KZD0_9BACT</name>
<gene>
    <name evidence="3" type="ORF">SAMN04487900_1374</name>
</gene>
<dbReference type="InterPro" id="IPR007842">
    <property type="entry name" value="HEPN_dom"/>
</dbReference>
<evidence type="ECO:0000256" key="1">
    <source>
        <dbReference type="ARBA" id="ARBA00038248"/>
    </source>
</evidence>
<evidence type="ECO:0000313" key="4">
    <source>
        <dbReference type="Proteomes" id="UP000199134"/>
    </source>
</evidence>
<dbReference type="InterPro" id="IPR052226">
    <property type="entry name" value="UPF0332_toxin"/>
</dbReference>
<dbReference type="Proteomes" id="UP000199134">
    <property type="component" value="Unassembled WGS sequence"/>
</dbReference>
<dbReference type="PANTHER" id="PTHR36565:SF1">
    <property type="entry name" value="UPF0332 PROTEIN TM_1000"/>
    <property type="match status" value="1"/>
</dbReference>
<accession>A0A1H0KZD0</accession>
<comment type="caution">
    <text evidence="3">The sequence shown here is derived from an EMBL/GenBank/DDBJ whole genome shotgun (WGS) entry which is preliminary data.</text>
</comment>